<dbReference type="Proteomes" id="UP000663828">
    <property type="component" value="Unassembled WGS sequence"/>
</dbReference>
<evidence type="ECO:0000313" key="5">
    <source>
        <dbReference type="EMBL" id="CAF1588840.1"/>
    </source>
</evidence>
<feature type="non-terminal residue" evidence="5">
    <location>
        <position position="1"/>
    </location>
</feature>
<accession>A0A815ZTD0</accession>
<evidence type="ECO:0000256" key="3">
    <source>
        <dbReference type="PROSITE-ProRule" id="PRU00339"/>
    </source>
</evidence>
<dbReference type="Pfam" id="PF13424">
    <property type="entry name" value="TPR_12"/>
    <property type="match status" value="3"/>
</dbReference>
<feature type="repeat" description="TPR" evidence="3">
    <location>
        <begin position="278"/>
        <end position="311"/>
    </location>
</feature>
<feature type="repeat" description="TPR" evidence="3">
    <location>
        <begin position="357"/>
        <end position="390"/>
    </location>
</feature>
<feature type="domain" description="ADP ribosyltransferase" evidence="4">
    <location>
        <begin position="90"/>
        <end position="247"/>
    </location>
</feature>
<comment type="caution">
    <text evidence="5">The sequence shown here is derived from an EMBL/GenBank/DDBJ whole genome shotgun (WGS) entry which is preliminary data.</text>
</comment>
<evidence type="ECO:0000256" key="1">
    <source>
        <dbReference type="ARBA" id="ARBA00022737"/>
    </source>
</evidence>
<evidence type="ECO:0000313" key="6">
    <source>
        <dbReference type="Proteomes" id="UP000663828"/>
    </source>
</evidence>
<dbReference type="PANTHER" id="PTHR45641:SF19">
    <property type="entry name" value="NEPHROCYSTIN-3"/>
    <property type="match status" value="1"/>
</dbReference>
<feature type="repeat" description="TPR" evidence="3">
    <location>
        <begin position="483"/>
        <end position="516"/>
    </location>
</feature>
<keyword evidence="2 3" id="KW-0802">TPR repeat</keyword>
<sequence length="538" mass="62642">KSTKQCNQDSIAVSFVSKTTKTTANLDQLDPSFMYTQIFKEILFELKYSKQSIQDLIKYCRQQYNNNVEELKIINEFERDYRPETSIWWYTRECFTYQMLNRALRTLEYDVIMNMGFLIRDLHDEIAKLHSQQFGKEKQNFTVFRGQGLSLQDFDKLERTQGGLISFNSFLSTSRIEDISLGYAKCSAARVDTVGILFKMTIDTSTSSTTFARIDQISYFNAEQEVLFSMHTKFRIGDIKKLSDKKRIYEVQLTLTSDTDQELNTLTDKIREETSPKAKGWYRMGELLLKLGQFDKAEQIYSAVLQQTPSINDQGNIYYQLGRIKSHQGDNEKALVFYRKVLEIDQQNLAKDPQSLADIYNNMGIVYDNTNEWSKARSYYEKALEIYQKQLPPDHSHLGILYNNIGLLCDNMEEYSNALSFYLQALKIKEKTLPSNHPGLATLYNNIATVYNNMKEYAKALSFYERTLDIEQKTLPPDHPDLATTFNNIAWVYRNMKNYTKAVSFFESALLIKQKNLPPNHPSLQDVIQSIDYCNKNR</sequence>
<dbReference type="SUPFAM" id="SSF48452">
    <property type="entry name" value="TPR-like"/>
    <property type="match status" value="1"/>
</dbReference>
<keyword evidence="1" id="KW-0677">Repeat</keyword>
<organism evidence="5 6">
    <name type="scientific">Adineta ricciae</name>
    <name type="common">Rotifer</name>
    <dbReference type="NCBI Taxonomy" id="249248"/>
    <lineage>
        <taxon>Eukaryota</taxon>
        <taxon>Metazoa</taxon>
        <taxon>Spiralia</taxon>
        <taxon>Gnathifera</taxon>
        <taxon>Rotifera</taxon>
        <taxon>Eurotatoria</taxon>
        <taxon>Bdelloidea</taxon>
        <taxon>Adinetida</taxon>
        <taxon>Adinetidae</taxon>
        <taxon>Adineta</taxon>
    </lineage>
</organism>
<evidence type="ECO:0000259" key="4">
    <source>
        <dbReference type="Pfam" id="PF03496"/>
    </source>
</evidence>
<feature type="repeat" description="TPR" evidence="3">
    <location>
        <begin position="399"/>
        <end position="432"/>
    </location>
</feature>
<dbReference type="InterPro" id="IPR019734">
    <property type="entry name" value="TPR_rpt"/>
</dbReference>
<dbReference type="EMBL" id="CAJNOR010006203">
    <property type="protein sequence ID" value="CAF1588840.1"/>
    <property type="molecule type" value="Genomic_DNA"/>
</dbReference>
<feature type="repeat" description="TPR" evidence="3">
    <location>
        <begin position="315"/>
        <end position="348"/>
    </location>
</feature>
<dbReference type="InterPro" id="IPR003540">
    <property type="entry name" value="ADP-ribosyltransferase"/>
</dbReference>
<dbReference type="SMART" id="SM00028">
    <property type="entry name" value="TPR"/>
    <property type="match status" value="6"/>
</dbReference>
<dbReference type="PANTHER" id="PTHR45641">
    <property type="entry name" value="TETRATRICOPEPTIDE REPEAT PROTEIN (AFU_ORTHOLOGUE AFUA_6G03870)"/>
    <property type="match status" value="1"/>
</dbReference>
<dbReference type="Gene3D" id="1.25.40.10">
    <property type="entry name" value="Tetratricopeptide repeat domain"/>
    <property type="match status" value="2"/>
</dbReference>
<feature type="repeat" description="TPR" evidence="3">
    <location>
        <begin position="441"/>
        <end position="474"/>
    </location>
</feature>
<evidence type="ECO:0000256" key="2">
    <source>
        <dbReference type="ARBA" id="ARBA00022803"/>
    </source>
</evidence>
<keyword evidence="6" id="KW-1185">Reference proteome</keyword>
<name>A0A815ZTD0_ADIRI</name>
<protein>
    <recommendedName>
        <fullName evidence="4">ADP ribosyltransferase domain-containing protein</fullName>
    </recommendedName>
</protein>
<dbReference type="GO" id="GO:0005576">
    <property type="term" value="C:extracellular region"/>
    <property type="evidence" value="ECO:0007669"/>
    <property type="project" value="InterPro"/>
</dbReference>
<dbReference type="Pfam" id="PF03496">
    <property type="entry name" value="ADPrib_exo_Tox"/>
    <property type="match status" value="1"/>
</dbReference>
<dbReference type="PROSITE" id="PS50005">
    <property type="entry name" value="TPR"/>
    <property type="match status" value="6"/>
</dbReference>
<reference evidence="5" key="1">
    <citation type="submission" date="2021-02" db="EMBL/GenBank/DDBJ databases">
        <authorList>
            <person name="Nowell W R."/>
        </authorList>
    </citation>
    <scope>NUCLEOTIDE SEQUENCE</scope>
</reference>
<gene>
    <name evidence="5" type="ORF">XAT740_LOCUS46328</name>
</gene>
<dbReference type="PROSITE" id="PS51996">
    <property type="entry name" value="TR_MART"/>
    <property type="match status" value="1"/>
</dbReference>
<dbReference type="AlphaFoldDB" id="A0A815ZTD0"/>
<proteinExistence type="predicted"/>
<dbReference type="SUPFAM" id="SSF56399">
    <property type="entry name" value="ADP-ribosylation"/>
    <property type="match status" value="1"/>
</dbReference>
<dbReference type="Gene3D" id="3.90.176.10">
    <property type="entry name" value="Toxin ADP-ribosyltransferase, Chain A, domain 1"/>
    <property type="match status" value="1"/>
</dbReference>
<dbReference type="InterPro" id="IPR011990">
    <property type="entry name" value="TPR-like_helical_dom_sf"/>
</dbReference>
<dbReference type="PROSITE" id="PS50293">
    <property type="entry name" value="TPR_REGION"/>
    <property type="match status" value="1"/>
</dbReference>